<dbReference type="Pfam" id="PF26343">
    <property type="entry name" value="VapC50_C"/>
    <property type="match status" value="1"/>
</dbReference>
<dbReference type="SUPFAM" id="SSF88723">
    <property type="entry name" value="PIN domain-like"/>
    <property type="match status" value="1"/>
</dbReference>
<feature type="domain" description="VapC50 C-terminal" evidence="6">
    <location>
        <begin position="129"/>
        <end position="181"/>
    </location>
</feature>
<dbReference type="InterPro" id="IPR058652">
    <property type="entry name" value="VapC50_C"/>
</dbReference>
<sequence>MPFIVVYDSNVLYPNSLRDLLIRVAQAGLVQAKWTDQILDETFRNLRIDRPDLDPAKLDRTRELMNKAIRDVRVTGYEPLIDSLDLPDPDDRHVFAAAIKAHAQVIVTENTKHFPRAALTPWNLETRNADEFVHDLIDLNRQEVYAQVQRMADAWIRPSTVEDVLDALEHLGLLESVTALRS</sequence>
<keyword evidence="2" id="KW-0479">Metal-binding</keyword>
<keyword evidence="4" id="KW-0460">Magnesium</keyword>
<evidence type="ECO:0000256" key="3">
    <source>
        <dbReference type="ARBA" id="ARBA00022801"/>
    </source>
</evidence>
<organism evidence="7 8">
    <name type="scientific">Kribbella lupini</name>
    <dbReference type="NCBI Taxonomy" id="291602"/>
    <lineage>
        <taxon>Bacteria</taxon>
        <taxon>Bacillati</taxon>
        <taxon>Actinomycetota</taxon>
        <taxon>Actinomycetes</taxon>
        <taxon>Propionibacteriales</taxon>
        <taxon>Kribbellaceae</taxon>
        <taxon>Kribbella</taxon>
    </lineage>
</organism>
<protein>
    <recommendedName>
        <fullName evidence="9">PIN domain-containing protein</fullName>
    </recommendedName>
</protein>
<dbReference type="InterPro" id="IPR029060">
    <property type="entry name" value="PIN-like_dom_sf"/>
</dbReference>
<gene>
    <name evidence="7" type="ORF">GCM10009741_71080</name>
</gene>
<reference evidence="7 8" key="1">
    <citation type="journal article" date="2019" name="Int. J. Syst. Evol. Microbiol.">
        <title>The Global Catalogue of Microorganisms (GCM) 10K type strain sequencing project: providing services to taxonomists for standard genome sequencing and annotation.</title>
        <authorList>
            <consortium name="The Broad Institute Genomics Platform"/>
            <consortium name="The Broad Institute Genome Sequencing Center for Infectious Disease"/>
            <person name="Wu L."/>
            <person name="Ma J."/>
        </authorList>
    </citation>
    <scope>NUCLEOTIDE SEQUENCE [LARGE SCALE GENOMIC DNA]</scope>
    <source>
        <strain evidence="7 8">JCM 14303</strain>
    </source>
</reference>
<dbReference type="Proteomes" id="UP001500363">
    <property type="component" value="Unassembled WGS sequence"/>
</dbReference>
<name>A0ABN2CBU5_9ACTN</name>
<evidence type="ECO:0008006" key="9">
    <source>
        <dbReference type="Google" id="ProtNLM"/>
    </source>
</evidence>
<evidence type="ECO:0000259" key="5">
    <source>
        <dbReference type="Pfam" id="PF13470"/>
    </source>
</evidence>
<evidence type="ECO:0000256" key="2">
    <source>
        <dbReference type="ARBA" id="ARBA00022723"/>
    </source>
</evidence>
<feature type="domain" description="PIN" evidence="5">
    <location>
        <begin position="5"/>
        <end position="112"/>
    </location>
</feature>
<dbReference type="RefSeq" id="WP_344182199.1">
    <property type="nucleotide sequence ID" value="NZ_BAAANC010000004.1"/>
</dbReference>
<evidence type="ECO:0000256" key="4">
    <source>
        <dbReference type="ARBA" id="ARBA00022842"/>
    </source>
</evidence>
<proteinExistence type="predicted"/>
<keyword evidence="3" id="KW-0378">Hydrolase</keyword>
<evidence type="ECO:0000256" key="1">
    <source>
        <dbReference type="ARBA" id="ARBA00022722"/>
    </source>
</evidence>
<dbReference type="EMBL" id="BAAANC010000004">
    <property type="protein sequence ID" value="GAA1556271.1"/>
    <property type="molecule type" value="Genomic_DNA"/>
</dbReference>
<evidence type="ECO:0000259" key="6">
    <source>
        <dbReference type="Pfam" id="PF26343"/>
    </source>
</evidence>
<keyword evidence="8" id="KW-1185">Reference proteome</keyword>
<evidence type="ECO:0000313" key="7">
    <source>
        <dbReference type="EMBL" id="GAA1556271.1"/>
    </source>
</evidence>
<dbReference type="Pfam" id="PF13470">
    <property type="entry name" value="PIN_3"/>
    <property type="match status" value="1"/>
</dbReference>
<evidence type="ECO:0000313" key="8">
    <source>
        <dbReference type="Proteomes" id="UP001500363"/>
    </source>
</evidence>
<dbReference type="InterPro" id="IPR002716">
    <property type="entry name" value="PIN_dom"/>
</dbReference>
<keyword evidence="1" id="KW-0540">Nuclease</keyword>
<comment type="caution">
    <text evidence="7">The sequence shown here is derived from an EMBL/GenBank/DDBJ whole genome shotgun (WGS) entry which is preliminary data.</text>
</comment>
<accession>A0ABN2CBU5</accession>